<dbReference type="EMBL" id="JFHK01000003">
    <property type="protein sequence ID" value="OAA31624.1"/>
    <property type="molecule type" value="Genomic_DNA"/>
</dbReference>
<keyword evidence="2" id="KW-1185">Reference proteome</keyword>
<dbReference type="SUPFAM" id="SSF55144">
    <property type="entry name" value="LigT-like"/>
    <property type="match status" value="1"/>
</dbReference>
<dbReference type="Gene3D" id="3.90.1140.10">
    <property type="entry name" value="Cyclic phosphodiesterase"/>
    <property type="match status" value="1"/>
</dbReference>
<evidence type="ECO:0000313" key="1">
    <source>
        <dbReference type="EMBL" id="OAA31624.1"/>
    </source>
</evidence>
<reference evidence="1 2" key="1">
    <citation type="submission" date="2014-02" db="EMBL/GenBank/DDBJ databases">
        <title>Kosmotoga genome sequencing.</title>
        <authorList>
            <person name="Pollo S.M."/>
            <person name="Charchuk R."/>
            <person name="Nesbo C.L."/>
        </authorList>
    </citation>
    <scope>NUCLEOTIDE SEQUENCE [LARGE SCALE GENOMIC DNA]</scope>
    <source>
        <strain evidence="1 2">S304</strain>
    </source>
</reference>
<comment type="caution">
    <text evidence="1">The sequence shown here is derived from an EMBL/GenBank/DDBJ whole genome shotgun (WGS) entry which is preliminary data.</text>
</comment>
<evidence type="ECO:0000313" key="2">
    <source>
        <dbReference type="Proteomes" id="UP000077339"/>
    </source>
</evidence>
<dbReference type="InterPro" id="IPR009097">
    <property type="entry name" value="Cyclic_Pdiesterase"/>
</dbReference>
<dbReference type="OrthoDB" id="49570at2"/>
<name>A0A182C7M1_9BACT</name>
<dbReference type="RefSeq" id="WP_068345973.1">
    <property type="nucleotide sequence ID" value="NZ_JFHK01000003.1"/>
</dbReference>
<protein>
    <recommendedName>
        <fullName evidence="3">DUF1868 domain-containing protein</fullName>
    </recommendedName>
</protein>
<dbReference type="AlphaFoldDB" id="A0A182C7M1"/>
<organism evidence="1 2">
    <name type="scientific">Kosmotoga arenicorallina S304</name>
    <dbReference type="NCBI Taxonomy" id="1453497"/>
    <lineage>
        <taxon>Bacteria</taxon>
        <taxon>Thermotogati</taxon>
        <taxon>Thermotogota</taxon>
        <taxon>Thermotogae</taxon>
        <taxon>Kosmotogales</taxon>
        <taxon>Kosmotogaceae</taxon>
        <taxon>Kosmotoga</taxon>
    </lineage>
</organism>
<dbReference type="STRING" id="1453497.AT15_06005"/>
<accession>A0A182C7M1</accession>
<dbReference type="Proteomes" id="UP000077339">
    <property type="component" value="Unassembled WGS sequence"/>
</dbReference>
<sequence length="256" mass="29946">MDLLKNVQFNEAPLDYQDYLSYLMNEKNSTDNFLRNLASWHITPNLTKKVNSKGKYIPFKGDTTVFPVKSSEIFENIQEKLYQKGQKALATPLKPEYFHITLHDLNNEIDIEEAGKLERLIKETGILCQKIFGELAFYLNKYPDQGKIHLKSIGFMGPPIGIAVLFAPESEKDFRILMNLFSLFQKAVKLNKPLKPHLSLGYFLPKEPQYEEKLKLLEFLDKMPNVKIELNLWELSYQEFTDMNTYITKFQVKEFM</sequence>
<gene>
    <name evidence="1" type="ORF">AT15_06005</name>
</gene>
<dbReference type="PATRIC" id="fig|1453497.3.peg.1198"/>
<evidence type="ECO:0008006" key="3">
    <source>
        <dbReference type="Google" id="ProtNLM"/>
    </source>
</evidence>
<proteinExistence type="predicted"/>